<dbReference type="AlphaFoldDB" id="A0A2N6PG69"/>
<evidence type="ECO:0000256" key="2">
    <source>
        <dbReference type="ARBA" id="ARBA00022723"/>
    </source>
</evidence>
<dbReference type="Pfam" id="PF03328">
    <property type="entry name" value="HpcH_HpaI"/>
    <property type="match status" value="1"/>
</dbReference>
<dbReference type="GO" id="GO:0046872">
    <property type="term" value="F:metal ion binding"/>
    <property type="evidence" value="ECO:0007669"/>
    <property type="project" value="UniProtKB-KW"/>
</dbReference>
<comment type="similarity">
    <text evidence="1">Belongs to the HpcH/HpaI aldolase family.</text>
</comment>
<protein>
    <submittedName>
        <fullName evidence="5">Aldolase</fullName>
    </submittedName>
</protein>
<sequence>MRRWASSSASMLMPGDAGVSERVMGETLPALAGSAVGGNAQNSHRGTRICSPAGGGYAEVMTTAQVRERLASGKTALGTFILEFATPGIGAICARAGADWVLYDLEHTGWSLDAIRPALAVSRREDIASFVRVAGHSQHLVSTALDAGAEGIMMPYVDSAAQAAEIVQWMQFPPAGRRGSAFGIAHDLYSPGAPADKQAAANESVMFLPQIETPAAVAAAEEIGAVEGVDVLFIGPLDLSTNLGKPGDFTNPEFLSALDTVAAAAEATGTAAGIFSTSVQLSAAALERGYSVISLAGDIFTYQAALAAGLTAIRERD</sequence>
<dbReference type="PANTHER" id="PTHR30502:SF0">
    <property type="entry name" value="PHOSPHOENOLPYRUVATE CARBOXYLASE FAMILY PROTEIN"/>
    <property type="match status" value="1"/>
</dbReference>
<dbReference type="InterPro" id="IPR040442">
    <property type="entry name" value="Pyrv_kinase-like_dom_sf"/>
</dbReference>
<organism evidence="5 6">
    <name type="scientific">Brevibacterium luteolum</name>
    <dbReference type="NCBI Taxonomy" id="199591"/>
    <lineage>
        <taxon>Bacteria</taxon>
        <taxon>Bacillati</taxon>
        <taxon>Actinomycetota</taxon>
        <taxon>Actinomycetes</taxon>
        <taxon>Micrococcales</taxon>
        <taxon>Brevibacteriaceae</taxon>
        <taxon>Brevibacterium</taxon>
    </lineage>
</organism>
<accession>A0A2N6PG69</accession>
<dbReference type="InterPro" id="IPR005000">
    <property type="entry name" value="Aldolase/citrate-lyase_domain"/>
</dbReference>
<keyword evidence="3" id="KW-0456">Lyase</keyword>
<dbReference type="GO" id="GO:0005737">
    <property type="term" value="C:cytoplasm"/>
    <property type="evidence" value="ECO:0007669"/>
    <property type="project" value="TreeGrafter"/>
</dbReference>
<name>A0A2N6PG69_9MICO</name>
<evidence type="ECO:0000313" key="5">
    <source>
        <dbReference type="EMBL" id="PMB97663.1"/>
    </source>
</evidence>
<dbReference type="GO" id="GO:0016832">
    <property type="term" value="F:aldehyde-lyase activity"/>
    <property type="evidence" value="ECO:0007669"/>
    <property type="project" value="TreeGrafter"/>
</dbReference>
<evidence type="ECO:0000256" key="1">
    <source>
        <dbReference type="ARBA" id="ARBA00005568"/>
    </source>
</evidence>
<dbReference type="EMBL" id="PNFZ01000005">
    <property type="protein sequence ID" value="PMB97663.1"/>
    <property type="molecule type" value="Genomic_DNA"/>
</dbReference>
<comment type="caution">
    <text evidence="5">The sequence shown here is derived from an EMBL/GenBank/DDBJ whole genome shotgun (WGS) entry which is preliminary data.</text>
</comment>
<evidence type="ECO:0000256" key="3">
    <source>
        <dbReference type="ARBA" id="ARBA00023239"/>
    </source>
</evidence>
<gene>
    <name evidence="5" type="ORF">CJ198_09660</name>
</gene>
<keyword evidence="2" id="KW-0479">Metal-binding</keyword>
<proteinExistence type="inferred from homology"/>
<dbReference type="SUPFAM" id="SSF51621">
    <property type="entry name" value="Phosphoenolpyruvate/pyruvate domain"/>
    <property type="match status" value="1"/>
</dbReference>
<evidence type="ECO:0000259" key="4">
    <source>
        <dbReference type="Pfam" id="PF03328"/>
    </source>
</evidence>
<dbReference type="PANTHER" id="PTHR30502">
    <property type="entry name" value="2-KETO-3-DEOXY-L-RHAMNONATE ALDOLASE"/>
    <property type="match status" value="1"/>
</dbReference>
<keyword evidence="6" id="KW-1185">Reference proteome</keyword>
<dbReference type="Proteomes" id="UP000235703">
    <property type="component" value="Unassembled WGS sequence"/>
</dbReference>
<dbReference type="InterPro" id="IPR050251">
    <property type="entry name" value="HpcH-HpaI_aldolase"/>
</dbReference>
<evidence type="ECO:0000313" key="6">
    <source>
        <dbReference type="Proteomes" id="UP000235703"/>
    </source>
</evidence>
<reference evidence="5 6" key="1">
    <citation type="submission" date="2017-09" db="EMBL/GenBank/DDBJ databases">
        <title>Bacterial strain isolated from the female urinary microbiota.</title>
        <authorList>
            <person name="Thomas-White K."/>
            <person name="Kumar N."/>
            <person name="Forster S."/>
            <person name="Putonti C."/>
            <person name="Lawley T."/>
            <person name="Wolfe A.J."/>
        </authorList>
    </citation>
    <scope>NUCLEOTIDE SEQUENCE [LARGE SCALE GENOMIC DNA]</scope>
    <source>
        <strain evidence="5 6">UMB0680</strain>
    </source>
</reference>
<dbReference type="InterPro" id="IPR015813">
    <property type="entry name" value="Pyrv/PenolPyrv_kinase-like_dom"/>
</dbReference>
<feature type="domain" description="HpcH/HpaI aldolase/citrate lyase" evidence="4">
    <location>
        <begin position="86"/>
        <end position="301"/>
    </location>
</feature>
<dbReference type="Gene3D" id="3.20.20.60">
    <property type="entry name" value="Phosphoenolpyruvate-binding domains"/>
    <property type="match status" value="1"/>
</dbReference>